<name>A0A810PWX6_9FIRM</name>
<keyword evidence="4" id="KW-1185">Reference proteome</keyword>
<dbReference type="EMBL" id="AP023415">
    <property type="protein sequence ID" value="BCK78607.1"/>
    <property type="molecule type" value="Genomic_DNA"/>
</dbReference>
<dbReference type="RefSeq" id="WP_212819521.1">
    <property type="nucleotide sequence ID" value="NZ_AP023415.1"/>
</dbReference>
<dbReference type="Gene3D" id="3.40.50.1820">
    <property type="entry name" value="alpha/beta hydrolase"/>
    <property type="match status" value="1"/>
</dbReference>
<keyword evidence="1" id="KW-0732">Signal</keyword>
<sequence length="329" mass="36832">MKKNTKKIVTAAGIAAGTAAVASLYAYVTIKALIDTALDREMPKVMEKADKRISGEKSSDEFTNRMESASESLAVQPNETVEIIAHDGEKLVGHYFPCEKPERVIIAFHGWRSSWHRDFGMISDFWYKNNCSVLYVEQRGQNNSSGEYMGFGLTERFDCLDWLNWEIERCGSDIPVYLAGVSMGATTVLMAAGLQLPPNVHGIMADCGFTSANAIWEHIAKDNLHIRFGIRSAIADRMCRRKIQVGSKEHSTVEALKHTHVPVILVHGADDHFVPVEMTYENYTACTAPKDLLIVPGADHGMSYFMEPEKYENAVKAFWAKYDRPRCEA</sequence>
<dbReference type="AlphaFoldDB" id="A0A810PWX6"/>
<reference evidence="3" key="1">
    <citation type="submission" date="2020-09" db="EMBL/GenBank/DDBJ databases">
        <title>New species isolated from human feces.</title>
        <authorList>
            <person name="Kitahara M."/>
            <person name="Shigeno Y."/>
            <person name="Shime M."/>
            <person name="Matsumoto Y."/>
            <person name="Nakamura S."/>
            <person name="Motooka D."/>
            <person name="Fukuoka S."/>
            <person name="Nishikawa H."/>
            <person name="Benno Y."/>
        </authorList>
    </citation>
    <scope>NUCLEOTIDE SEQUENCE</scope>
    <source>
        <strain evidence="3">MM35</strain>
    </source>
</reference>
<dbReference type="InterPro" id="IPR052920">
    <property type="entry name" value="DNA-binding_regulatory"/>
</dbReference>
<organism evidence="3 4">
    <name type="scientific">Vescimonas fastidiosa</name>
    <dbReference type="NCBI Taxonomy" id="2714353"/>
    <lineage>
        <taxon>Bacteria</taxon>
        <taxon>Bacillati</taxon>
        <taxon>Bacillota</taxon>
        <taxon>Clostridia</taxon>
        <taxon>Eubacteriales</taxon>
        <taxon>Oscillospiraceae</taxon>
        <taxon>Vescimonas</taxon>
    </lineage>
</organism>
<feature type="signal peptide" evidence="1">
    <location>
        <begin position="1"/>
        <end position="22"/>
    </location>
</feature>
<feature type="domain" description="AB hydrolase-1" evidence="2">
    <location>
        <begin position="108"/>
        <end position="311"/>
    </location>
</feature>
<evidence type="ECO:0000259" key="2">
    <source>
        <dbReference type="Pfam" id="PF12697"/>
    </source>
</evidence>
<dbReference type="Proteomes" id="UP000681343">
    <property type="component" value="Chromosome"/>
</dbReference>
<proteinExistence type="predicted"/>
<dbReference type="KEGG" id="vfa:MM35RIKEN_07990"/>
<evidence type="ECO:0000313" key="4">
    <source>
        <dbReference type="Proteomes" id="UP000681343"/>
    </source>
</evidence>
<dbReference type="PANTHER" id="PTHR43358">
    <property type="entry name" value="ALPHA/BETA-HYDROLASE"/>
    <property type="match status" value="1"/>
</dbReference>
<evidence type="ECO:0000256" key="1">
    <source>
        <dbReference type="SAM" id="SignalP"/>
    </source>
</evidence>
<feature type="chain" id="PRO_5039181913" description="AB hydrolase-1 domain-containing protein" evidence="1">
    <location>
        <begin position="23"/>
        <end position="329"/>
    </location>
</feature>
<dbReference type="SUPFAM" id="SSF53474">
    <property type="entry name" value="alpha/beta-Hydrolases"/>
    <property type="match status" value="1"/>
</dbReference>
<dbReference type="PANTHER" id="PTHR43358:SF4">
    <property type="entry name" value="ALPHA_BETA HYDROLASE FOLD-1 DOMAIN-CONTAINING PROTEIN"/>
    <property type="match status" value="1"/>
</dbReference>
<gene>
    <name evidence="3" type="ORF">MM35RIKEN_07990</name>
</gene>
<protein>
    <recommendedName>
        <fullName evidence="2">AB hydrolase-1 domain-containing protein</fullName>
    </recommendedName>
</protein>
<dbReference type="Pfam" id="PF12697">
    <property type="entry name" value="Abhydrolase_6"/>
    <property type="match status" value="1"/>
</dbReference>
<evidence type="ECO:0000313" key="3">
    <source>
        <dbReference type="EMBL" id="BCK78607.1"/>
    </source>
</evidence>
<dbReference type="InterPro" id="IPR000073">
    <property type="entry name" value="AB_hydrolase_1"/>
</dbReference>
<accession>A0A810PWX6</accession>
<dbReference type="InterPro" id="IPR029058">
    <property type="entry name" value="AB_hydrolase_fold"/>
</dbReference>